<evidence type="ECO:0000256" key="2">
    <source>
        <dbReference type="ARBA" id="ARBA00022598"/>
    </source>
</evidence>
<comment type="caution">
    <text evidence="4">The sequence shown here is derived from an EMBL/GenBank/DDBJ whole genome shotgun (WGS) entry which is preliminary data.</text>
</comment>
<keyword evidence="2 4" id="KW-0436">Ligase</keyword>
<feature type="domain" description="AMP-dependent synthetase/ligase" evidence="3">
    <location>
        <begin position="27"/>
        <end position="110"/>
    </location>
</feature>
<dbReference type="AlphaFoldDB" id="K1SX86"/>
<dbReference type="PANTHER" id="PTHR43201:SF5">
    <property type="entry name" value="MEDIUM-CHAIN ACYL-COA LIGASE ACSF2, MITOCHONDRIAL"/>
    <property type="match status" value="1"/>
</dbReference>
<feature type="non-terminal residue" evidence="4">
    <location>
        <position position="110"/>
    </location>
</feature>
<dbReference type="Pfam" id="PF00501">
    <property type="entry name" value="AMP-binding"/>
    <property type="match status" value="1"/>
</dbReference>
<organism evidence="4">
    <name type="scientific">human gut metagenome</name>
    <dbReference type="NCBI Taxonomy" id="408170"/>
    <lineage>
        <taxon>unclassified sequences</taxon>
        <taxon>metagenomes</taxon>
        <taxon>organismal metagenomes</taxon>
    </lineage>
</organism>
<evidence type="ECO:0000259" key="3">
    <source>
        <dbReference type="Pfam" id="PF00501"/>
    </source>
</evidence>
<comment type="similarity">
    <text evidence="1">Belongs to the ATP-dependent AMP-binding enzyme family.</text>
</comment>
<evidence type="ECO:0000256" key="1">
    <source>
        <dbReference type="ARBA" id="ARBA00006432"/>
    </source>
</evidence>
<sequence length="110" mass="11952">MYISIDFNSDEALYLQLRNQIVYAIVSGTTGTPKGVPLNNANEVLSAHDAIMHFPLTPNDVTMNMTPWFHRGGLHSGGPTATLYAGASLVVMRMFGAKACFEAVERYGVT</sequence>
<dbReference type="GO" id="GO:0006631">
    <property type="term" value="P:fatty acid metabolic process"/>
    <property type="evidence" value="ECO:0007669"/>
    <property type="project" value="TreeGrafter"/>
</dbReference>
<name>K1SX86_9ZZZZ</name>
<dbReference type="InterPro" id="IPR000873">
    <property type="entry name" value="AMP-dep_synth/lig_dom"/>
</dbReference>
<dbReference type="EMBL" id="AJWZ01009242">
    <property type="protein sequence ID" value="EKC51866.1"/>
    <property type="molecule type" value="Genomic_DNA"/>
</dbReference>
<dbReference type="GO" id="GO:0031956">
    <property type="term" value="F:medium-chain fatty acid-CoA ligase activity"/>
    <property type="evidence" value="ECO:0007669"/>
    <property type="project" value="TreeGrafter"/>
</dbReference>
<reference evidence="4" key="1">
    <citation type="journal article" date="2013" name="Environ. Microbiol.">
        <title>Microbiota from the distal guts of lean and obese adolescents exhibit partial functional redundancy besides clear differences in community structure.</title>
        <authorList>
            <person name="Ferrer M."/>
            <person name="Ruiz A."/>
            <person name="Lanza F."/>
            <person name="Haange S.B."/>
            <person name="Oberbach A."/>
            <person name="Till H."/>
            <person name="Bargiela R."/>
            <person name="Campoy C."/>
            <person name="Segura M.T."/>
            <person name="Richter M."/>
            <person name="von Bergen M."/>
            <person name="Seifert J."/>
            <person name="Suarez A."/>
        </authorList>
    </citation>
    <scope>NUCLEOTIDE SEQUENCE</scope>
</reference>
<gene>
    <name evidence="4" type="ORF">OBE_13387</name>
</gene>
<protein>
    <submittedName>
        <fullName evidence="4">AMP-dependent synthetase and ligase</fullName>
    </submittedName>
</protein>
<dbReference type="Gene3D" id="3.40.50.980">
    <property type="match status" value="1"/>
</dbReference>
<proteinExistence type="inferred from homology"/>
<evidence type="ECO:0000313" key="4">
    <source>
        <dbReference type="EMBL" id="EKC51866.1"/>
    </source>
</evidence>
<accession>K1SX86</accession>
<dbReference type="PANTHER" id="PTHR43201">
    <property type="entry name" value="ACYL-COA SYNTHETASE"/>
    <property type="match status" value="1"/>
</dbReference>
<dbReference type="SUPFAM" id="SSF56801">
    <property type="entry name" value="Acetyl-CoA synthetase-like"/>
    <property type="match status" value="1"/>
</dbReference>